<accession>A0A177WP81</accession>
<evidence type="ECO:0000313" key="10">
    <source>
        <dbReference type="EMBL" id="OAJ41928.1"/>
    </source>
</evidence>
<dbReference type="PANTHER" id="PTHR46749:SF1">
    <property type="entry name" value="COMPLEX III ASSEMBLY FACTOR LYRM7"/>
    <property type="match status" value="1"/>
</dbReference>
<dbReference type="GO" id="GO:0044183">
    <property type="term" value="F:protein folding chaperone"/>
    <property type="evidence" value="ECO:0007669"/>
    <property type="project" value="TreeGrafter"/>
</dbReference>
<dbReference type="GO" id="GO:0034551">
    <property type="term" value="P:mitochondrial respiratory chain complex III assembly"/>
    <property type="evidence" value="ECO:0007669"/>
    <property type="project" value="InterPro"/>
</dbReference>
<reference evidence="10 11" key="2">
    <citation type="submission" date="2016-05" db="EMBL/GenBank/DDBJ databases">
        <title>Lineage-specific infection strategies underlie the spectrum of fungal disease in amphibians.</title>
        <authorList>
            <person name="Cuomo C.A."/>
            <person name="Farrer R.A."/>
            <person name="James T."/>
            <person name="Longcore J."/>
            <person name="Birren B."/>
        </authorList>
    </citation>
    <scope>NUCLEOTIDE SEQUENCE [LARGE SCALE GENOMIC DNA]</scope>
    <source>
        <strain evidence="10 11">JEL423</strain>
    </source>
</reference>
<protein>
    <recommendedName>
        <fullName evidence="4">Mitochondrial zinc maintenance protein 1, mitochondrial</fullName>
    </recommendedName>
</protein>
<evidence type="ECO:0000256" key="2">
    <source>
        <dbReference type="ARBA" id="ARBA00009949"/>
    </source>
</evidence>
<name>A0A177WP81_BATDL</name>
<evidence type="ECO:0000256" key="4">
    <source>
        <dbReference type="ARBA" id="ARBA00015108"/>
    </source>
</evidence>
<dbReference type="PANTHER" id="PTHR46749">
    <property type="entry name" value="COMPLEX III ASSEMBLY FACTOR LYRM7"/>
    <property type="match status" value="1"/>
</dbReference>
<comment type="similarity">
    <text evidence="2">Belongs to the complex I LYR family. MZM1 subfamily.</text>
</comment>
<evidence type="ECO:0000256" key="8">
    <source>
        <dbReference type="ARBA" id="ARBA00025268"/>
    </source>
</evidence>
<reference evidence="10 11" key="1">
    <citation type="submission" date="2006-10" db="EMBL/GenBank/DDBJ databases">
        <title>The Genome Sequence of Batrachochytrium dendrobatidis JEL423.</title>
        <authorList>
            <consortium name="The Broad Institute Genome Sequencing Platform"/>
            <person name="Birren B."/>
            <person name="Lander E."/>
            <person name="Galagan J."/>
            <person name="Cuomo C."/>
            <person name="Devon K."/>
            <person name="Jaffe D."/>
            <person name="Butler J."/>
            <person name="Alvarez P."/>
            <person name="Gnerre S."/>
            <person name="Grabherr M."/>
            <person name="Kleber M."/>
            <person name="Mauceli E."/>
            <person name="Brockman W."/>
            <person name="Young S."/>
            <person name="LaButti K."/>
            <person name="Sykes S."/>
            <person name="DeCaprio D."/>
            <person name="Crawford M."/>
            <person name="Koehrsen M."/>
            <person name="Engels R."/>
            <person name="Montgomery P."/>
            <person name="Pearson M."/>
            <person name="Howarth C."/>
            <person name="Larson L."/>
            <person name="White J."/>
            <person name="O'Leary S."/>
            <person name="Kodira C."/>
            <person name="Zeng Q."/>
            <person name="Yandava C."/>
            <person name="Alvarado L."/>
            <person name="Longcore J."/>
            <person name="James T."/>
        </authorList>
    </citation>
    <scope>NUCLEOTIDE SEQUENCE [LARGE SCALE GENOMIC DNA]</scope>
    <source>
        <strain evidence="10 11">JEL423</strain>
    </source>
</reference>
<dbReference type="Proteomes" id="UP000077115">
    <property type="component" value="Unassembled WGS sequence"/>
</dbReference>
<keyword evidence="6" id="KW-0496">Mitochondrion</keyword>
<dbReference type="Pfam" id="PF05347">
    <property type="entry name" value="Complex1_LYR"/>
    <property type="match status" value="1"/>
</dbReference>
<organism evidence="10 11">
    <name type="scientific">Batrachochytrium dendrobatidis (strain JEL423)</name>
    <dbReference type="NCBI Taxonomy" id="403673"/>
    <lineage>
        <taxon>Eukaryota</taxon>
        <taxon>Fungi</taxon>
        <taxon>Fungi incertae sedis</taxon>
        <taxon>Chytridiomycota</taxon>
        <taxon>Chytridiomycota incertae sedis</taxon>
        <taxon>Chytridiomycetes</taxon>
        <taxon>Rhizophydiales</taxon>
        <taxon>Rhizophydiales incertae sedis</taxon>
        <taxon>Batrachochytrium</taxon>
    </lineage>
</organism>
<dbReference type="AlphaFoldDB" id="A0A177WP81"/>
<evidence type="ECO:0000256" key="5">
    <source>
        <dbReference type="ARBA" id="ARBA00022946"/>
    </source>
</evidence>
<comment type="subcellular location">
    <subcellularLocation>
        <location evidence="1">Mitochondrion matrix</location>
    </subcellularLocation>
</comment>
<evidence type="ECO:0000256" key="6">
    <source>
        <dbReference type="ARBA" id="ARBA00023128"/>
    </source>
</evidence>
<dbReference type="STRING" id="403673.A0A177WP81"/>
<comment type="subunit">
    <text evidence="3">Interacts with RIP1.</text>
</comment>
<dbReference type="InterPro" id="IPR045298">
    <property type="entry name" value="Complex1_LYR_LYRM7"/>
</dbReference>
<dbReference type="VEuPathDB" id="FungiDB:BDEG_25457"/>
<dbReference type="CDD" id="cd20267">
    <property type="entry name" value="Complex1_LYR_LYRM7"/>
    <property type="match status" value="1"/>
</dbReference>
<sequence>MSVRHRDVIASYRALLRAERKTFSGDNKRIIDAAKATRLEYFKNKDEQDPAKIDQLIQIAQQARTIISRNIVQGVQAKSNSDLYSLRITDETEINSNDTIKQASKNGTKHKCCQSDELVFDKK</sequence>
<evidence type="ECO:0000256" key="3">
    <source>
        <dbReference type="ARBA" id="ARBA00011589"/>
    </source>
</evidence>
<evidence type="ECO:0000259" key="9">
    <source>
        <dbReference type="Pfam" id="PF05347"/>
    </source>
</evidence>
<evidence type="ECO:0000256" key="1">
    <source>
        <dbReference type="ARBA" id="ARBA00004305"/>
    </source>
</evidence>
<keyword evidence="5" id="KW-0809">Transit peptide</keyword>
<gene>
    <name evidence="10" type="ORF">BDEG_25457</name>
</gene>
<comment type="function">
    <text evidence="8">Assembly factor required for Rieske Fe-S protein RIP1 incorporation into the cytochrome b-c1 (CIII) complex. Functions as a chaperone, binding to this subunit within the mitochondrial matrix and stabilizing it prior to its translocation and insertion into the late CIII dimeric intermediate within the mitochondrial inner membrane. Modulates the mitochondrial matrix zinc pool.</text>
</comment>
<dbReference type="InterPro" id="IPR050435">
    <property type="entry name" value="MZM1/LYRM7"/>
</dbReference>
<proteinExistence type="inferred from homology"/>
<evidence type="ECO:0000313" key="11">
    <source>
        <dbReference type="Proteomes" id="UP000077115"/>
    </source>
</evidence>
<feature type="domain" description="Complex 1 LYR protein" evidence="9">
    <location>
        <begin position="7"/>
        <end position="62"/>
    </location>
</feature>
<dbReference type="OrthoDB" id="529194at2759"/>
<dbReference type="EMBL" id="DS022306">
    <property type="protein sequence ID" value="OAJ41928.1"/>
    <property type="molecule type" value="Genomic_DNA"/>
</dbReference>
<dbReference type="InterPro" id="IPR008011">
    <property type="entry name" value="Complex1_LYR_dom"/>
</dbReference>
<dbReference type="GO" id="GO:0005759">
    <property type="term" value="C:mitochondrial matrix"/>
    <property type="evidence" value="ECO:0007669"/>
    <property type="project" value="UniProtKB-SubCell"/>
</dbReference>
<keyword evidence="7" id="KW-0143">Chaperone</keyword>
<evidence type="ECO:0000256" key="7">
    <source>
        <dbReference type="ARBA" id="ARBA00023186"/>
    </source>
</evidence>